<dbReference type="Proteomes" id="UP001415857">
    <property type="component" value="Unassembled WGS sequence"/>
</dbReference>
<dbReference type="PANTHER" id="PTHR47723:SF23">
    <property type="entry name" value="REVERSE TRANSCRIPTASE-LIKE PROTEIN"/>
    <property type="match status" value="1"/>
</dbReference>
<comment type="caution">
    <text evidence="2">The sequence shown here is derived from an EMBL/GenBank/DDBJ whole genome shotgun (WGS) entry which is preliminary data.</text>
</comment>
<feature type="domain" description="RNase H type-1" evidence="1">
    <location>
        <begin position="46"/>
        <end position="166"/>
    </location>
</feature>
<evidence type="ECO:0000313" key="3">
    <source>
        <dbReference type="Proteomes" id="UP001415857"/>
    </source>
</evidence>
<evidence type="ECO:0000259" key="1">
    <source>
        <dbReference type="Pfam" id="PF13456"/>
    </source>
</evidence>
<dbReference type="InterPro" id="IPR036397">
    <property type="entry name" value="RNaseH_sf"/>
</dbReference>
<name>A0AAP0N857_LIQFO</name>
<dbReference type="InterPro" id="IPR012337">
    <property type="entry name" value="RNaseH-like_sf"/>
</dbReference>
<dbReference type="GO" id="GO:0003676">
    <property type="term" value="F:nucleic acid binding"/>
    <property type="evidence" value="ECO:0007669"/>
    <property type="project" value="InterPro"/>
</dbReference>
<gene>
    <name evidence="2" type="ORF">L1049_009838</name>
</gene>
<dbReference type="Gene3D" id="3.30.420.10">
    <property type="entry name" value="Ribonuclease H-like superfamily/Ribonuclease H"/>
    <property type="match status" value="1"/>
</dbReference>
<organism evidence="2 3">
    <name type="scientific">Liquidambar formosana</name>
    <name type="common">Formosan gum</name>
    <dbReference type="NCBI Taxonomy" id="63359"/>
    <lineage>
        <taxon>Eukaryota</taxon>
        <taxon>Viridiplantae</taxon>
        <taxon>Streptophyta</taxon>
        <taxon>Embryophyta</taxon>
        <taxon>Tracheophyta</taxon>
        <taxon>Spermatophyta</taxon>
        <taxon>Magnoliopsida</taxon>
        <taxon>eudicotyledons</taxon>
        <taxon>Gunneridae</taxon>
        <taxon>Pentapetalae</taxon>
        <taxon>Saxifragales</taxon>
        <taxon>Altingiaceae</taxon>
        <taxon>Liquidambar</taxon>
    </lineage>
</organism>
<dbReference type="InterPro" id="IPR044730">
    <property type="entry name" value="RNase_H-like_dom_plant"/>
</dbReference>
<accession>A0AAP0N857</accession>
<protein>
    <recommendedName>
        <fullName evidence="1">RNase H type-1 domain-containing protein</fullName>
    </recommendedName>
</protein>
<reference evidence="2 3" key="1">
    <citation type="journal article" date="2024" name="Plant J.">
        <title>Genome sequences and population genomics reveal climatic adaptation and genomic divergence between two closely related sweetgum species.</title>
        <authorList>
            <person name="Xu W.Q."/>
            <person name="Ren C.Q."/>
            <person name="Zhang X.Y."/>
            <person name="Comes H.P."/>
            <person name="Liu X.H."/>
            <person name="Li Y.G."/>
            <person name="Kettle C.J."/>
            <person name="Jalonen R."/>
            <person name="Gaisberger H."/>
            <person name="Ma Y.Z."/>
            <person name="Qiu Y.X."/>
        </authorList>
    </citation>
    <scope>NUCLEOTIDE SEQUENCE [LARGE SCALE GENOMIC DNA]</scope>
    <source>
        <strain evidence="2">Hangzhou</strain>
    </source>
</reference>
<proteinExistence type="predicted"/>
<dbReference type="AlphaFoldDB" id="A0AAP0N857"/>
<dbReference type="InterPro" id="IPR053151">
    <property type="entry name" value="RNase_H-like"/>
</dbReference>
<keyword evidence="3" id="KW-1185">Reference proteome</keyword>
<dbReference type="Pfam" id="PF13456">
    <property type="entry name" value="RVT_3"/>
    <property type="match status" value="1"/>
</dbReference>
<dbReference type="FunFam" id="3.30.420.10:FF:000076">
    <property type="entry name" value="RBR-type E3 ubiquitin transferase"/>
    <property type="match status" value="1"/>
</dbReference>
<dbReference type="EMBL" id="JBBPBK010000016">
    <property type="protein sequence ID" value="KAK9267412.1"/>
    <property type="molecule type" value="Genomic_DNA"/>
</dbReference>
<dbReference type="InterPro" id="IPR002156">
    <property type="entry name" value="RNaseH_domain"/>
</dbReference>
<dbReference type="SUPFAM" id="SSF53098">
    <property type="entry name" value="Ribonuclease H-like"/>
    <property type="match status" value="1"/>
</dbReference>
<dbReference type="CDD" id="cd06222">
    <property type="entry name" value="RNase_H_like"/>
    <property type="match status" value="1"/>
</dbReference>
<sequence>MLTISKILRCQRLVQSPVVGLLYRKWHKEAIQVAWQKPKIGWTKLNFDGSSKGKTGEASIGGVFRNHNAEFLLGYAESIGQTTSTIAEVAALRRGLELVLENGWGDVWLEGDAKTLVEIIVKRRRVKCPEIQRHINHINLIIPEVNNCIVTHIYREGNRVADKFAQLGHQLEMPQIWRDIPPNVVLPIMQDDADGKIVLRKR</sequence>
<dbReference type="GO" id="GO:0004523">
    <property type="term" value="F:RNA-DNA hybrid ribonuclease activity"/>
    <property type="evidence" value="ECO:0007669"/>
    <property type="project" value="InterPro"/>
</dbReference>
<evidence type="ECO:0000313" key="2">
    <source>
        <dbReference type="EMBL" id="KAK9267412.1"/>
    </source>
</evidence>
<dbReference type="PANTHER" id="PTHR47723">
    <property type="entry name" value="OS05G0353850 PROTEIN"/>
    <property type="match status" value="1"/>
</dbReference>